<feature type="region of interest" description="Disordered" evidence="1">
    <location>
        <begin position="149"/>
        <end position="169"/>
    </location>
</feature>
<proteinExistence type="predicted"/>
<dbReference type="GO" id="GO:0046856">
    <property type="term" value="P:phosphatidylinositol dephosphorylation"/>
    <property type="evidence" value="ECO:0007669"/>
    <property type="project" value="InterPro"/>
</dbReference>
<keyword evidence="4" id="KW-1185">Reference proteome</keyword>
<evidence type="ECO:0000259" key="2">
    <source>
        <dbReference type="SMART" id="SM00128"/>
    </source>
</evidence>
<dbReference type="InterPro" id="IPR000300">
    <property type="entry name" value="IPPc"/>
</dbReference>
<dbReference type="SUPFAM" id="SSF56219">
    <property type="entry name" value="DNase I-like"/>
    <property type="match status" value="1"/>
</dbReference>
<dbReference type="AlphaFoldDB" id="A0A2X0NH18"/>
<dbReference type="EMBL" id="FMWP01000093">
    <property type="protein sequence ID" value="SCZ97726.1"/>
    <property type="molecule type" value="Genomic_DNA"/>
</dbReference>
<dbReference type="OrthoDB" id="62798at2759"/>
<protein>
    <submittedName>
        <fullName evidence="3">BZ3500_MvSof-1268-A1-R1_Chr4-3g07409 protein</fullName>
    </submittedName>
</protein>
<reference evidence="4" key="1">
    <citation type="submission" date="2016-10" db="EMBL/GenBank/DDBJ databases">
        <authorList>
            <person name="Jeantristanb JTB J.-T."/>
            <person name="Ricardo R."/>
        </authorList>
    </citation>
    <scope>NUCLEOTIDE SEQUENCE [LARGE SCALE GENOMIC DNA]</scope>
</reference>
<dbReference type="InterPro" id="IPR036691">
    <property type="entry name" value="Endo/exonu/phosph_ase_sf"/>
</dbReference>
<dbReference type="PANTHER" id="PTHR11200:SF286">
    <property type="entry name" value="5-PHOSPHATASE, PUTATIVE (AFU_ORTHOLOGUE AFUA_5G07600)-RELATED"/>
    <property type="match status" value="1"/>
</dbReference>
<dbReference type="Proteomes" id="UP000249723">
    <property type="component" value="Unassembled WGS sequence"/>
</dbReference>
<organism evidence="3 4">
    <name type="scientific">Microbotryum saponariae</name>
    <dbReference type="NCBI Taxonomy" id="289078"/>
    <lineage>
        <taxon>Eukaryota</taxon>
        <taxon>Fungi</taxon>
        <taxon>Dikarya</taxon>
        <taxon>Basidiomycota</taxon>
        <taxon>Pucciniomycotina</taxon>
        <taxon>Microbotryomycetes</taxon>
        <taxon>Microbotryales</taxon>
        <taxon>Microbotryaceae</taxon>
        <taxon>Microbotryum</taxon>
    </lineage>
</organism>
<evidence type="ECO:0000313" key="3">
    <source>
        <dbReference type="EMBL" id="SCZ97726.1"/>
    </source>
</evidence>
<gene>
    <name evidence="3" type="ORF">BZ3500_MVSOF-1268-A1-R1_CHR4-3G07409</name>
</gene>
<feature type="domain" description="Inositol polyphosphate-related phosphatase" evidence="2">
    <location>
        <begin position="4"/>
        <end position="397"/>
    </location>
</feature>
<name>A0A2X0NH18_9BASI</name>
<accession>A0A2X0NH18</accession>
<dbReference type="InterPro" id="IPR046985">
    <property type="entry name" value="IP5"/>
</dbReference>
<sequence>MAPSKYRVQCCTYNGHLAKGHKDLNSLASWLAPTLEEGNAAEGEAPDFFAVGFQEMIPLHLALVGLTRTALDQHDHQIKSAIEQHTSSNGERKSYTLMAKQVLGGIALLVFTRDATVTNHVVDVRVATAACGIFRRMGNKGGVGVRITLNSEGDESSDSKSGEDGDSDTGNNVFTFVTSHLAAHGSGLQRRNEDYQSIVERLIFTPDGPSQHYRTQQQRSVFPRIKSKSTDGIQIYDTTYLFFFGDLNYRISTVTPKSLSKQLIAHKIHNDLPALLTHDQLRQEQSKGRTLHHLREGEITFQPTYKFKVGTVDTYKAFTKRVPGWTDRILFSCWSDGESGAGEFIKRETLKSGEVVERSAKRKGAKVELYTSIMSFTGSDHKPVTAIFALPRHPKGSSGLRLPFTSPYRIDQGWRRKKLVGKVLDRFVGFWWCIVMLCGLGKDARLGMATLVIAATAAYYKRTLLGF</sequence>
<evidence type="ECO:0000313" key="4">
    <source>
        <dbReference type="Proteomes" id="UP000249723"/>
    </source>
</evidence>
<dbReference type="GO" id="GO:0004439">
    <property type="term" value="F:phosphatidylinositol-4,5-bisphosphate 5-phosphatase activity"/>
    <property type="evidence" value="ECO:0007669"/>
    <property type="project" value="TreeGrafter"/>
</dbReference>
<dbReference type="Pfam" id="PF22669">
    <property type="entry name" value="Exo_endo_phos2"/>
    <property type="match status" value="1"/>
</dbReference>
<dbReference type="STRING" id="289078.A0A2X0NH18"/>
<dbReference type="Gene3D" id="3.60.10.10">
    <property type="entry name" value="Endonuclease/exonuclease/phosphatase"/>
    <property type="match status" value="1"/>
</dbReference>
<dbReference type="PANTHER" id="PTHR11200">
    <property type="entry name" value="INOSITOL 5-PHOSPHATASE"/>
    <property type="match status" value="1"/>
</dbReference>
<evidence type="ECO:0000256" key="1">
    <source>
        <dbReference type="SAM" id="MobiDB-lite"/>
    </source>
</evidence>
<dbReference type="SMART" id="SM00128">
    <property type="entry name" value="IPPc"/>
    <property type="match status" value="1"/>
</dbReference>